<dbReference type="GO" id="GO:0016740">
    <property type="term" value="F:transferase activity"/>
    <property type="evidence" value="ECO:0007669"/>
    <property type="project" value="UniProtKB-KW"/>
</dbReference>
<dbReference type="SUPFAM" id="SSF56112">
    <property type="entry name" value="Protein kinase-like (PK-like)"/>
    <property type="match status" value="1"/>
</dbReference>
<comment type="caution">
    <text evidence="2">The sequence shown here is derived from an EMBL/GenBank/DDBJ whole genome shotgun (WGS) entry which is preliminary data.</text>
</comment>
<dbReference type="InterPro" id="IPR011009">
    <property type="entry name" value="Kinase-like_dom_sf"/>
</dbReference>
<accession>A0A1J4Q0X9</accession>
<feature type="domain" description="Aminoglycoside phosphotransferase" evidence="1">
    <location>
        <begin position="32"/>
        <end position="256"/>
    </location>
</feature>
<dbReference type="Gene3D" id="3.90.1200.10">
    <property type="match status" value="1"/>
</dbReference>
<dbReference type="PANTHER" id="PTHR21310">
    <property type="entry name" value="AMINOGLYCOSIDE PHOSPHOTRANSFERASE-RELATED-RELATED"/>
    <property type="match status" value="1"/>
</dbReference>
<dbReference type="CDD" id="cd05155">
    <property type="entry name" value="APH_ChoK_like_1"/>
    <property type="match status" value="1"/>
</dbReference>
<evidence type="ECO:0000313" key="2">
    <source>
        <dbReference type="EMBL" id="OIK26220.1"/>
    </source>
</evidence>
<reference evidence="2" key="1">
    <citation type="submission" date="2016-10" db="EMBL/GenBank/DDBJ databases">
        <title>Genome sequence of Streptomyces malaysiense MUSC 136.</title>
        <authorList>
            <person name="Lee L.-H."/>
            <person name="Ser H.-L."/>
        </authorList>
    </citation>
    <scope>NUCLEOTIDE SEQUENCE [LARGE SCALE GENOMIC DNA]</scope>
    <source>
        <strain evidence="2">MUSC 136</strain>
    </source>
</reference>
<dbReference type="EMBL" id="LBDA02000039">
    <property type="protein sequence ID" value="OIK26220.1"/>
    <property type="molecule type" value="Genomic_DNA"/>
</dbReference>
<keyword evidence="3" id="KW-1185">Reference proteome</keyword>
<protein>
    <submittedName>
        <fullName evidence="2">Phosphotransferase</fullName>
    </submittedName>
</protein>
<dbReference type="Proteomes" id="UP000034838">
    <property type="component" value="Unassembled WGS sequence"/>
</dbReference>
<sequence length="301" mass="32183">MHADELGLDAPLVRRLITRRFPHWSALPVRRLASSGTENAMFRLGTELVVRLPRRPGAVPDLVHEGRWLPVLGPRLPVAVPEPVGTGEADEDFPWPWSVYRWLAGTSPVAGAVARPEPLAEELGLFVRALRRVAAHGAPTGYRGGPLRERDEPTRAAVAELGDRVDAGAVTELWERALAAPAHDGPPRWAHGDLSPGNVLVDGGRLGAVIDFGCAGVGDPAVDLVPAWNLLPASVRGVFREAAGADDAEWARGRGWALSVALIQLPYYWDTNPALAQNSRHVIAGILAEAGYGRPPGHSPA</sequence>
<dbReference type="OrthoDB" id="9797603at2"/>
<dbReference type="Gene3D" id="3.30.200.20">
    <property type="entry name" value="Phosphorylase Kinase, domain 1"/>
    <property type="match status" value="1"/>
</dbReference>
<evidence type="ECO:0000259" key="1">
    <source>
        <dbReference type="Pfam" id="PF01636"/>
    </source>
</evidence>
<organism evidence="2 3">
    <name type="scientific">Streptomyces malaysiense</name>
    <dbReference type="NCBI Taxonomy" id="1428626"/>
    <lineage>
        <taxon>Bacteria</taxon>
        <taxon>Bacillati</taxon>
        <taxon>Actinomycetota</taxon>
        <taxon>Actinomycetes</taxon>
        <taxon>Kitasatosporales</taxon>
        <taxon>Streptomycetaceae</taxon>
        <taxon>Streptomyces</taxon>
    </lineage>
</organism>
<gene>
    <name evidence="2" type="ORF">VT52_018340</name>
</gene>
<name>A0A1J4Q0X9_9ACTN</name>
<dbReference type="InterPro" id="IPR002575">
    <property type="entry name" value="Aminoglycoside_PTrfase"/>
</dbReference>
<dbReference type="RefSeq" id="WP_046424953.1">
    <property type="nucleotide sequence ID" value="NZ_LBDA02000039.1"/>
</dbReference>
<evidence type="ECO:0000313" key="3">
    <source>
        <dbReference type="Proteomes" id="UP000034838"/>
    </source>
</evidence>
<dbReference type="PANTHER" id="PTHR21310:SF42">
    <property type="entry name" value="BIFUNCTIONAL AAC_APH"/>
    <property type="match status" value="1"/>
</dbReference>
<dbReference type="AlphaFoldDB" id="A0A1J4Q0X9"/>
<proteinExistence type="predicted"/>
<dbReference type="InterPro" id="IPR051678">
    <property type="entry name" value="AGP_Transferase"/>
</dbReference>
<dbReference type="Pfam" id="PF01636">
    <property type="entry name" value="APH"/>
    <property type="match status" value="1"/>
</dbReference>